<reference evidence="6" key="1">
    <citation type="submission" date="2024-04" db="EMBL/GenBank/DDBJ databases">
        <title>Salinicola lusitanus LLJ914,a marine bacterium isolated from the Okinawa Trough.</title>
        <authorList>
            <person name="Li J."/>
        </authorList>
    </citation>
    <scope>NUCLEOTIDE SEQUENCE [LARGE SCALE GENOMIC DNA]</scope>
</reference>
<keyword evidence="6" id="KW-1185">Reference proteome</keyword>
<gene>
    <name evidence="5" type="ORF">WMY93_030757</name>
</gene>
<sequence>MENMLPRILGVLLCALVVSAQVTPVADFDLAKIAGKWYLVGIATNSAWFVSHKDGMKMSTSVMTATENGDLDMSYANLNADGTCWRMNHVAKKTDTPGRFTFYSETWKNDNDMSFIDVVYDNYAIVHNTKTKDGVSEVLIKIYSRTAAASDDLQQKFRQASLDAGVLAENTVLLPANAECPEV</sequence>
<evidence type="ECO:0000256" key="1">
    <source>
        <dbReference type="ARBA" id="ARBA00006889"/>
    </source>
</evidence>
<evidence type="ECO:0000259" key="4">
    <source>
        <dbReference type="Pfam" id="PF00061"/>
    </source>
</evidence>
<accession>A0AAW0MJH4</accession>
<dbReference type="Gene3D" id="2.40.128.20">
    <property type="match status" value="1"/>
</dbReference>
<dbReference type="PRINTS" id="PR01254">
    <property type="entry name" value="PGNDSYNTHASE"/>
</dbReference>
<proteinExistence type="inferred from homology"/>
<dbReference type="EMBL" id="JBBPFD010000274">
    <property type="protein sequence ID" value="KAK7879421.1"/>
    <property type="molecule type" value="Genomic_DNA"/>
</dbReference>
<dbReference type="InterPro" id="IPR012674">
    <property type="entry name" value="Calycin"/>
</dbReference>
<dbReference type="InterPro" id="IPR000566">
    <property type="entry name" value="Lipocln_cytosolic_FA-bd_dom"/>
</dbReference>
<dbReference type="Proteomes" id="UP001460270">
    <property type="component" value="Unassembled WGS sequence"/>
</dbReference>
<feature type="signal peptide" evidence="3">
    <location>
        <begin position="1"/>
        <end position="20"/>
    </location>
</feature>
<keyword evidence="3" id="KW-0732">Signal</keyword>
<dbReference type="InterPro" id="IPR022272">
    <property type="entry name" value="Lipocalin_CS"/>
</dbReference>
<dbReference type="AlphaFoldDB" id="A0AAW0MJH4"/>
<dbReference type="PROSITE" id="PS00213">
    <property type="entry name" value="LIPOCALIN"/>
    <property type="match status" value="1"/>
</dbReference>
<dbReference type="InterPro" id="IPR002345">
    <property type="entry name" value="Lipocalin"/>
</dbReference>
<protein>
    <recommendedName>
        <fullName evidence="4">Lipocalin/cytosolic fatty-acid binding domain-containing protein</fullName>
    </recommendedName>
</protein>
<feature type="domain" description="Lipocalin/cytosolic fatty-acid binding" evidence="4">
    <location>
        <begin position="34"/>
        <end position="172"/>
    </location>
</feature>
<comment type="caution">
    <text evidence="5">The sequence shown here is derived from an EMBL/GenBank/DDBJ whole genome shotgun (WGS) entry which is preliminary data.</text>
</comment>
<evidence type="ECO:0000256" key="2">
    <source>
        <dbReference type="RuleBase" id="RU003695"/>
    </source>
</evidence>
<organism evidence="5 6">
    <name type="scientific">Mugilogobius chulae</name>
    <name type="common">yellowstripe goby</name>
    <dbReference type="NCBI Taxonomy" id="88201"/>
    <lineage>
        <taxon>Eukaryota</taxon>
        <taxon>Metazoa</taxon>
        <taxon>Chordata</taxon>
        <taxon>Craniata</taxon>
        <taxon>Vertebrata</taxon>
        <taxon>Euteleostomi</taxon>
        <taxon>Actinopterygii</taxon>
        <taxon>Neopterygii</taxon>
        <taxon>Teleostei</taxon>
        <taxon>Neoteleostei</taxon>
        <taxon>Acanthomorphata</taxon>
        <taxon>Gobiaria</taxon>
        <taxon>Gobiiformes</taxon>
        <taxon>Gobioidei</taxon>
        <taxon>Gobiidae</taxon>
        <taxon>Gobionellinae</taxon>
        <taxon>Mugilogobius</taxon>
    </lineage>
</organism>
<evidence type="ECO:0000313" key="6">
    <source>
        <dbReference type="Proteomes" id="UP001460270"/>
    </source>
</evidence>
<evidence type="ECO:0000256" key="3">
    <source>
        <dbReference type="SAM" id="SignalP"/>
    </source>
</evidence>
<dbReference type="Pfam" id="PF00061">
    <property type="entry name" value="Lipocalin"/>
    <property type="match status" value="1"/>
</dbReference>
<dbReference type="PANTHER" id="PTHR11430">
    <property type="entry name" value="LIPOCALIN"/>
    <property type="match status" value="1"/>
</dbReference>
<name>A0AAW0MJH4_9GOBI</name>
<dbReference type="GO" id="GO:0036094">
    <property type="term" value="F:small molecule binding"/>
    <property type="evidence" value="ECO:0007669"/>
    <property type="project" value="InterPro"/>
</dbReference>
<dbReference type="SUPFAM" id="SSF50814">
    <property type="entry name" value="Lipocalins"/>
    <property type="match status" value="1"/>
</dbReference>
<dbReference type="PANTHER" id="PTHR11430:SF139">
    <property type="entry name" value="LIPOCALIN-15 PRECURSOR-RELATED"/>
    <property type="match status" value="1"/>
</dbReference>
<dbReference type="PRINTS" id="PR00179">
    <property type="entry name" value="LIPOCALIN"/>
</dbReference>
<feature type="chain" id="PRO_5043698973" description="Lipocalin/cytosolic fatty-acid binding domain-containing protein" evidence="3">
    <location>
        <begin position="21"/>
        <end position="183"/>
    </location>
</feature>
<evidence type="ECO:0000313" key="5">
    <source>
        <dbReference type="EMBL" id="KAK7879421.1"/>
    </source>
</evidence>
<comment type="similarity">
    <text evidence="1 2">Belongs to the calycin superfamily. Lipocalin family.</text>
</comment>